<dbReference type="InterPro" id="IPR033308">
    <property type="entry name" value="PGAP5/Cdc1/Ted1"/>
</dbReference>
<dbReference type="Gene3D" id="3.60.21.10">
    <property type="match status" value="1"/>
</dbReference>
<keyword evidence="13" id="KW-1185">Reference proteome</keyword>
<evidence type="ECO:0000256" key="6">
    <source>
        <dbReference type="ARBA" id="ARBA00022801"/>
    </source>
</evidence>
<dbReference type="GO" id="GO:0046872">
    <property type="term" value="F:metal ion binding"/>
    <property type="evidence" value="ECO:0007669"/>
    <property type="project" value="UniProtKB-KW"/>
</dbReference>
<organism evidence="12 13">
    <name type="scientific">Leptosia nina</name>
    <dbReference type="NCBI Taxonomy" id="320188"/>
    <lineage>
        <taxon>Eukaryota</taxon>
        <taxon>Metazoa</taxon>
        <taxon>Ecdysozoa</taxon>
        <taxon>Arthropoda</taxon>
        <taxon>Hexapoda</taxon>
        <taxon>Insecta</taxon>
        <taxon>Pterygota</taxon>
        <taxon>Neoptera</taxon>
        <taxon>Endopterygota</taxon>
        <taxon>Lepidoptera</taxon>
        <taxon>Glossata</taxon>
        <taxon>Ditrysia</taxon>
        <taxon>Papilionoidea</taxon>
        <taxon>Pieridae</taxon>
        <taxon>Pierinae</taxon>
        <taxon>Leptosia</taxon>
    </lineage>
</organism>
<keyword evidence="4 10" id="KW-0812">Transmembrane</keyword>
<proteinExistence type="inferred from homology"/>
<dbReference type="GO" id="GO:0016787">
    <property type="term" value="F:hydrolase activity"/>
    <property type="evidence" value="ECO:0007669"/>
    <property type="project" value="UniProtKB-KW"/>
</dbReference>
<comment type="subcellular location">
    <subcellularLocation>
        <location evidence="2">Membrane</location>
        <topology evidence="2">Multi-pass membrane protein</topology>
    </subcellularLocation>
</comment>
<keyword evidence="7 10" id="KW-1133">Transmembrane helix</keyword>
<dbReference type="EMBL" id="CAVLEF010000040">
    <property type="protein sequence ID" value="CAK1550102.1"/>
    <property type="molecule type" value="Genomic_DNA"/>
</dbReference>
<comment type="cofactor">
    <cofactor evidence="1">
        <name>Mn(2+)</name>
        <dbReference type="ChEBI" id="CHEBI:29035"/>
    </cofactor>
</comment>
<reference evidence="12 13" key="1">
    <citation type="submission" date="2023-11" db="EMBL/GenBank/DDBJ databases">
        <authorList>
            <person name="Okamura Y."/>
        </authorList>
    </citation>
    <scope>NUCLEOTIDE SEQUENCE [LARGE SCALE GENOMIC DNA]</scope>
</reference>
<dbReference type="InterPro" id="IPR004843">
    <property type="entry name" value="Calcineurin-like_PHP"/>
</dbReference>
<protein>
    <recommendedName>
        <fullName evidence="11">Calcineurin-like phosphoesterase domain-containing protein</fullName>
    </recommendedName>
</protein>
<sequence>MNLMFFKRRIYVLIFKTLVRLLLGIVLIYVYCEYLIYYVTQLQCRWPTLDKKPIRNVEPVQAMVLADIHLLGSKNGHWLDKERREWQMHRAFQTAMTLHRPELVFILGDLFDEGKWCSQKEFNDYIERFYKLFTTPKDTTMYIVAGNHDIGFHYKITPHTANRFEVKLDAPPVKLVSVRGNHFVLINSMAMEGDGCSLCSRAISELERIADTLKCSSGSTLCKGKTKLPYYSRPIFMQHYPLYRESDTICTEPDAAPLPRRNVLFEERWDCLSKESTEYLIEMLLPRAAFGAHTHNSCIVRHSFVPRPDHKIEFVEYTVPSFSWRNRLDPKYYLLAVTPDEVKVAKCELPRESTIQVTAVLLVLILAVYLRYFITSRSYRHLSDKKV</sequence>
<evidence type="ECO:0000256" key="4">
    <source>
        <dbReference type="ARBA" id="ARBA00022692"/>
    </source>
</evidence>
<name>A0AAV1JN36_9NEOP</name>
<dbReference type="GO" id="GO:0016020">
    <property type="term" value="C:membrane"/>
    <property type="evidence" value="ECO:0007669"/>
    <property type="project" value="UniProtKB-SubCell"/>
</dbReference>
<dbReference type="Pfam" id="PF00149">
    <property type="entry name" value="Metallophos"/>
    <property type="match status" value="1"/>
</dbReference>
<feature type="domain" description="Calcineurin-like phosphoesterase" evidence="11">
    <location>
        <begin position="63"/>
        <end position="164"/>
    </location>
</feature>
<dbReference type="GO" id="GO:0006506">
    <property type="term" value="P:GPI anchor biosynthetic process"/>
    <property type="evidence" value="ECO:0007669"/>
    <property type="project" value="InterPro"/>
</dbReference>
<dbReference type="AlphaFoldDB" id="A0AAV1JN36"/>
<keyword evidence="9" id="KW-0464">Manganese</keyword>
<dbReference type="SUPFAM" id="SSF56300">
    <property type="entry name" value="Metallo-dependent phosphatases"/>
    <property type="match status" value="1"/>
</dbReference>
<evidence type="ECO:0000256" key="1">
    <source>
        <dbReference type="ARBA" id="ARBA00001936"/>
    </source>
</evidence>
<feature type="transmembrane region" description="Helical" evidence="10">
    <location>
        <begin position="355"/>
        <end position="374"/>
    </location>
</feature>
<comment type="caution">
    <text evidence="12">The sequence shown here is derived from an EMBL/GenBank/DDBJ whole genome shotgun (WGS) entry which is preliminary data.</text>
</comment>
<keyword evidence="5" id="KW-0479">Metal-binding</keyword>
<evidence type="ECO:0000256" key="5">
    <source>
        <dbReference type="ARBA" id="ARBA00022723"/>
    </source>
</evidence>
<evidence type="ECO:0000313" key="13">
    <source>
        <dbReference type="Proteomes" id="UP001497472"/>
    </source>
</evidence>
<gene>
    <name evidence="12" type="ORF">LNINA_LOCUS9346</name>
</gene>
<dbReference type="Proteomes" id="UP001497472">
    <property type="component" value="Unassembled WGS sequence"/>
</dbReference>
<keyword evidence="6" id="KW-0378">Hydrolase</keyword>
<dbReference type="PANTHER" id="PTHR13315">
    <property type="entry name" value="METALLO PHOSPHOESTERASE RELATED"/>
    <property type="match status" value="1"/>
</dbReference>
<evidence type="ECO:0000313" key="12">
    <source>
        <dbReference type="EMBL" id="CAK1550102.1"/>
    </source>
</evidence>
<dbReference type="InterPro" id="IPR029052">
    <property type="entry name" value="Metallo-depent_PP-like"/>
</dbReference>
<evidence type="ECO:0000256" key="10">
    <source>
        <dbReference type="SAM" id="Phobius"/>
    </source>
</evidence>
<evidence type="ECO:0000259" key="11">
    <source>
        <dbReference type="Pfam" id="PF00149"/>
    </source>
</evidence>
<dbReference type="PANTHER" id="PTHR13315:SF0">
    <property type="entry name" value="METALLOPHOSPHOESTERASE 1"/>
    <property type="match status" value="1"/>
</dbReference>
<evidence type="ECO:0000256" key="2">
    <source>
        <dbReference type="ARBA" id="ARBA00004141"/>
    </source>
</evidence>
<keyword evidence="8 10" id="KW-0472">Membrane</keyword>
<evidence type="ECO:0000256" key="7">
    <source>
        <dbReference type="ARBA" id="ARBA00022989"/>
    </source>
</evidence>
<evidence type="ECO:0000256" key="8">
    <source>
        <dbReference type="ARBA" id="ARBA00023136"/>
    </source>
</evidence>
<accession>A0AAV1JN36</accession>
<comment type="similarity">
    <text evidence="3">Belongs to the metallophosphoesterase superfamily. MPPE1 family.</text>
</comment>
<feature type="transmembrane region" description="Helical" evidence="10">
    <location>
        <begin position="21"/>
        <end position="39"/>
    </location>
</feature>
<evidence type="ECO:0000256" key="3">
    <source>
        <dbReference type="ARBA" id="ARBA00008895"/>
    </source>
</evidence>
<evidence type="ECO:0000256" key="9">
    <source>
        <dbReference type="ARBA" id="ARBA00023211"/>
    </source>
</evidence>